<dbReference type="InterPro" id="IPR031680">
    <property type="entry name" value="Hepar_II_III_N"/>
</dbReference>
<proteinExistence type="predicted"/>
<dbReference type="EMBL" id="JAOVZQ010000001">
    <property type="protein sequence ID" value="MCY0096403.1"/>
    <property type="molecule type" value="Genomic_DNA"/>
</dbReference>
<accession>A0ABT3YKI1</accession>
<comment type="caution">
    <text evidence="9">The sequence shown here is derived from an EMBL/GenBank/DDBJ whole genome shotgun (WGS) entry which is preliminary data.</text>
</comment>
<sequence length="801" mass="89634">MNDKSPSLLRYLDDEENRFCIDLPPELVPAEHFAGSDLTRHRFSFYGESFDLPAGIDWETNPGTSQWGHDLNRFGFLVLHSPDDEQQARAMERLIIDWIRKNGPVRNPQSPYAWQNLLNIGIRIENWWRFLALRQAEGRCGFSQAEWRLVKHSVLRQLLILLRLIDERGHESNWAPIGLRAALSVLYASPKLPLRERLIRIAWRGIETAAERQVLPDGAQQELSPHYHWVALELFASCRAMARQAGRSEYRALDETIIAMARFLDSLILPDGGIVAFGDSDFDYGPRIKLFLDGLKSELPVPQAGPVSIHPYAGIAVLRNDEDGHVLAFDAGPYGTAHQHEDALSFWLTAFREHFLVDPGRYLYEYKTGSMYTHLTSTAAHSTVMIAGHGQDAKARRDSWRRTAPAGPNLSHQQGKPLLTGRYDGGYGETYPDIIHQRTIESDMTSASWLVHDQLEGKGKVPVELRFQFAPSAWSLEGNTFVCRRGEVELTLEFGSEWRPSVSEGQMSPKSGWYSPGLNRIEPAPCLLLEAEMVLPVGFTTRIEARRTGTAVLAFGGQPANVPPNAESTSGEHFMSRKPRQKTVTAAPGAAAPAPLPQAVPDALTGDTAAPPVDSGHPMRDAFARMQELLGERIDKTRDRLRSNEESFSRIADYEARIDRLEAEVRQLRQSEKALQIQSNQMSAENAVLRNRVEALQHVSAESDRLRQVIQHLHKTACEEVGRVVRALLPVKKGGLVKKNMPLSEQAQLLIDTGVVDAEWYLRRHPDVAEVGMEAAVHYVLHGAEEGRVPGPALDRAAEEK</sequence>
<evidence type="ECO:0000256" key="2">
    <source>
        <dbReference type="ARBA" id="ARBA00022729"/>
    </source>
</evidence>
<dbReference type="RefSeq" id="WP_267614231.1">
    <property type="nucleotide sequence ID" value="NZ_JAOVZQ010000001.1"/>
</dbReference>
<dbReference type="InterPro" id="IPR012480">
    <property type="entry name" value="Hepar_II_III_C"/>
</dbReference>
<dbReference type="InterPro" id="IPR008929">
    <property type="entry name" value="Chondroitin_lyas"/>
</dbReference>
<feature type="domain" description="Heparin-sulfate lyase N-terminal" evidence="8">
    <location>
        <begin position="38"/>
        <end position="280"/>
    </location>
</feature>
<keyword evidence="5" id="KW-0175">Coiled coil</keyword>
<gene>
    <name evidence="9" type="ORF">OEG82_20660</name>
</gene>
<organism evidence="9 10">
    <name type="scientific">Hoeflea ulvae</name>
    <dbReference type="NCBI Taxonomy" id="2983764"/>
    <lineage>
        <taxon>Bacteria</taxon>
        <taxon>Pseudomonadati</taxon>
        <taxon>Pseudomonadota</taxon>
        <taxon>Alphaproteobacteria</taxon>
        <taxon>Hyphomicrobiales</taxon>
        <taxon>Rhizobiaceae</taxon>
        <taxon>Hoeflea</taxon>
    </lineage>
</organism>
<comment type="subcellular location">
    <subcellularLocation>
        <location evidence="1">Periplasm</location>
    </subcellularLocation>
</comment>
<evidence type="ECO:0000313" key="9">
    <source>
        <dbReference type="EMBL" id="MCY0096403.1"/>
    </source>
</evidence>
<evidence type="ECO:0000259" key="8">
    <source>
        <dbReference type="Pfam" id="PF16889"/>
    </source>
</evidence>
<feature type="region of interest" description="Disordered" evidence="6">
    <location>
        <begin position="556"/>
        <end position="618"/>
    </location>
</feature>
<dbReference type="Gene3D" id="2.70.98.70">
    <property type="match status" value="1"/>
</dbReference>
<feature type="compositionally biased region" description="Low complexity" evidence="6">
    <location>
        <begin position="586"/>
        <end position="603"/>
    </location>
</feature>
<evidence type="ECO:0000259" key="7">
    <source>
        <dbReference type="Pfam" id="PF07940"/>
    </source>
</evidence>
<dbReference type="PANTHER" id="PTHR39210:SF1">
    <property type="entry name" value="HEPARIN-SULFATE LYASE"/>
    <property type="match status" value="1"/>
</dbReference>
<dbReference type="Pfam" id="PF16889">
    <property type="entry name" value="Hepar_II_III_N"/>
    <property type="match status" value="1"/>
</dbReference>
<keyword evidence="2" id="KW-0732">Signal</keyword>
<evidence type="ECO:0000256" key="1">
    <source>
        <dbReference type="ARBA" id="ARBA00004418"/>
    </source>
</evidence>
<evidence type="ECO:0000256" key="3">
    <source>
        <dbReference type="ARBA" id="ARBA00022764"/>
    </source>
</evidence>
<feature type="coiled-coil region" evidence="5">
    <location>
        <begin position="644"/>
        <end position="681"/>
    </location>
</feature>
<evidence type="ECO:0000256" key="4">
    <source>
        <dbReference type="ARBA" id="ARBA00023239"/>
    </source>
</evidence>
<dbReference type="Proteomes" id="UP001081283">
    <property type="component" value="Unassembled WGS sequence"/>
</dbReference>
<feature type="domain" description="Heparinase II/III-like C-terminal" evidence="7">
    <location>
        <begin position="311"/>
        <end position="520"/>
    </location>
</feature>
<keyword evidence="3" id="KW-0574">Periplasm</keyword>
<dbReference type="PANTHER" id="PTHR39210">
    <property type="entry name" value="HEPARIN-SULFATE LYASE"/>
    <property type="match status" value="1"/>
</dbReference>
<evidence type="ECO:0000313" key="10">
    <source>
        <dbReference type="Proteomes" id="UP001081283"/>
    </source>
</evidence>
<evidence type="ECO:0000256" key="5">
    <source>
        <dbReference type="SAM" id="Coils"/>
    </source>
</evidence>
<keyword evidence="10" id="KW-1185">Reference proteome</keyword>
<dbReference type="Pfam" id="PF07940">
    <property type="entry name" value="Hepar_II_III_C"/>
    <property type="match status" value="1"/>
</dbReference>
<reference evidence="9" key="1">
    <citation type="submission" date="2022-10" db="EMBL/GenBank/DDBJ databases">
        <title>Hoeflea sp. J2-29, isolated from marine algae.</title>
        <authorList>
            <person name="Kristyanto S."/>
            <person name="Kim J.M."/>
            <person name="Jeon C.O."/>
        </authorList>
    </citation>
    <scope>NUCLEOTIDE SEQUENCE</scope>
    <source>
        <strain evidence="9">J2-29</strain>
    </source>
</reference>
<name>A0ABT3YKI1_9HYPH</name>
<evidence type="ECO:0000256" key="6">
    <source>
        <dbReference type="SAM" id="MobiDB-lite"/>
    </source>
</evidence>
<dbReference type="Gene3D" id="1.50.10.100">
    <property type="entry name" value="Chondroitin AC/alginate lyase"/>
    <property type="match status" value="1"/>
</dbReference>
<dbReference type="SUPFAM" id="SSF48230">
    <property type="entry name" value="Chondroitin AC/alginate lyase"/>
    <property type="match status" value="1"/>
</dbReference>
<protein>
    <submittedName>
        <fullName evidence="9">Heparinase II/III family protein</fullName>
    </submittedName>
</protein>
<keyword evidence="4" id="KW-0456">Lyase</keyword>